<comment type="caution">
    <text evidence="1">The sequence shown here is derived from an EMBL/GenBank/DDBJ whole genome shotgun (WGS) entry which is preliminary data.</text>
</comment>
<keyword evidence="1" id="KW-0378">Hydrolase</keyword>
<dbReference type="Proteomes" id="UP000238479">
    <property type="component" value="Chromosome 4"/>
</dbReference>
<reference evidence="1 2" key="1">
    <citation type="journal article" date="2018" name="Nat. Genet.">
        <title>The Rosa genome provides new insights in the design of modern roses.</title>
        <authorList>
            <person name="Bendahmane M."/>
        </authorList>
    </citation>
    <scope>NUCLEOTIDE SEQUENCE [LARGE SCALE GENOMIC DNA]</scope>
    <source>
        <strain evidence="2">cv. Old Blush</strain>
    </source>
</reference>
<dbReference type="AlphaFoldDB" id="A0A2P6QUR3"/>
<dbReference type="GO" id="GO:0004565">
    <property type="term" value="F:beta-galactosidase activity"/>
    <property type="evidence" value="ECO:0007669"/>
    <property type="project" value="UniProtKB-EC"/>
</dbReference>
<protein>
    <submittedName>
        <fullName evidence="1">Putative beta-galactosidase</fullName>
        <ecNumber evidence="1">3.2.1.23</ecNumber>
    </submittedName>
</protein>
<gene>
    <name evidence="1" type="ORF">RchiOBHm_Chr4g0408091</name>
</gene>
<proteinExistence type="predicted"/>
<sequence length="46" mass="5337">MRSYLIAKSKEGGADVIQTYAFWSGHKPQRGLEEMQQFVKMMVDLM</sequence>
<dbReference type="Gramene" id="PRQ37926">
    <property type="protein sequence ID" value="PRQ37926"/>
    <property type="gene ID" value="RchiOBHm_Chr4g0408091"/>
</dbReference>
<dbReference type="Gene3D" id="3.20.20.80">
    <property type="entry name" value="Glycosidases"/>
    <property type="match status" value="1"/>
</dbReference>
<keyword evidence="2" id="KW-1185">Reference proteome</keyword>
<evidence type="ECO:0000313" key="1">
    <source>
        <dbReference type="EMBL" id="PRQ37926.1"/>
    </source>
</evidence>
<accession>A0A2P6QUR3</accession>
<organism evidence="1 2">
    <name type="scientific">Rosa chinensis</name>
    <name type="common">China rose</name>
    <dbReference type="NCBI Taxonomy" id="74649"/>
    <lineage>
        <taxon>Eukaryota</taxon>
        <taxon>Viridiplantae</taxon>
        <taxon>Streptophyta</taxon>
        <taxon>Embryophyta</taxon>
        <taxon>Tracheophyta</taxon>
        <taxon>Spermatophyta</taxon>
        <taxon>Magnoliopsida</taxon>
        <taxon>eudicotyledons</taxon>
        <taxon>Gunneridae</taxon>
        <taxon>Pentapetalae</taxon>
        <taxon>rosids</taxon>
        <taxon>fabids</taxon>
        <taxon>Rosales</taxon>
        <taxon>Rosaceae</taxon>
        <taxon>Rosoideae</taxon>
        <taxon>Rosoideae incertae sedis</taxon>
        <taxon>Rosa</taxon>
    </lineage>
</organism>
<name>A0A2P6QUR3_ROSCH</name>
<keyword evidence="1" id="KW-0326">Glycosidase</keyword>
<dbReference type="EMBL" id="PDCK01000042">
    <property type="protein sequence ID" value="PRQ37926.1"/>
    <property type="molecule type" value="Genomic_DNA"/>
</dbReference>
<evidence type="ECO:0000313" key="2">
    <source>
        <dbReference type="Proteomes" id="UP000238479"/>
    </source>
</evidence>
<dbReference type="EC" id="3.2.1.23" evidence="1"/>